<evidence type="ECO:0000313" key="3">
    <source>
        <dbReference type="EMBL" id="QDU32638.1"/>
    </source>
</evidence>
<name>A0A517YQX5_9BACT</name>
<gene>
    <name evidence="3" type="ORF">KS4_06720</name>
</gene>
<accession>A0A517YQX5</accession>
<keyword evidence="1" id="KW-0732">Signal</keyword>
<sequence precursor="true">MIRPTTFVKCALAASITLIATSLTQAAPLPIAGDYNTFVFGNANLTSDTQGRLAVGGDLVISNYSVGDQLTPTDIAHNSDVLVVGGSLNFNSGHIYHGNAIISAPPSQNNIPQSASIDGQYFQGAPSPIDFNAAKTALSNYATQLTHLASNGSVIQQWGGITLSGDNTSPLQIFDLNATDLLNSHTLNLNNVAQDATVLINVTGDTAGMTNMGLFGFESIRQNVLFNFADATSLTLQGIGVQGSVLAPNASLTNGQGVIWGQIILDSMQGNLQQNLASFDGDLPPIPEPTTTALLATSSLILLTRRNRKTS</sequence>
<feature type="domain" description="Choice-of-anchor A" evidence="2">
    <location>
        <begin position="28"/>
        <end position="275"/>
    </location>
</feature>
<evidence type="ECO:0000259" key="2">
    <source>
        <dbReference type="Pfam" id="PF20597"/>
    </source>
</evidence>
<protein>
    <recommendedName>
        <fullName evidence="2">Choice-of-anchor A domain-containing protein</fullName>
    </recommendedName>
</protein>
<dbReference type="Proteomes" id="UP000317369">
    <property type="component" value="Chromosome"/>
</dbReference>
<dbReference type="OrthoDB" id="287610at2"/>
<dbReference type="KEGG" id="pcor:KS4_06720"/>
<feature type="chain" id="PRO_5021801279" description="Choice-of-anchor A domain-containing protein" evidence="1">
    <location>
        <begin position="27"/>
        <end position="311"/>
    </location>
</feature>
<dbReference type="AlphaFoldDB" id="A0A517YQX5"/>
<dbReference type="InterPro" id="IPR013424">
    <property type="entry name" value="Ice-binding_C"/>
</dbReference>
<keyword evidence="4" id="KW-1185">Reference proteome</keyword>
<evidence type="ECO:0000256" key="1">
    <source>
        <dbReference type="SAM" id="SignalP"/>
    </source>
</evidence>
<proteinExistence type="predicted"/>
<dbReference type="EMBL" id="CP036425">
    <property type="protein sequence ID" value="QDU32638.1"/>
    <property type="molecule type" value="Genomic_DNA"/>
</dbReference>
<reference evidence="3 4" key="1">
    <citation type="submission" date="2019-02" db="EMBL/GenBank/DDBJ databases">
        <title>Deep-cultivation of Planctomycetes and their phenomic and genomic characterization uncovers novel biology.</title>
        <authorList>
            <person name="Wiegand S."/>
            <person name="Jogler M."/>
            <person name="Boedeker C."/>
            <person name="Pinto D."/>
            <person name="Vollmers J."/>
            <person name="Rivas-Marin E."/>
            <person name="Kohn T."/>
            <person name="Peeters S.H."/>
            <person name="Heuer A."/>
            <person name="Rast P."/>
            <person name="Oberbeckmann S."/>
            <person name="Bunk B."/>
            <person name="Jeske O."/>
            <person name="Meyerdierks A."/>
            <person name="Storesund J.E."/>
            <person name="Kallscheuer N."/>
            <person name="Luecker S."/>
            <person name="Lage O.M."/>
            <person name="Pohl T."/>
            <person name="Merkel B.J."/>
            <person name="Hornburger P."/>
            <person name="Mueller R.-W."/>
            <person name="Bruemmer F."/>
            <person name="Labrenz M."/>
            <person name="Spormann A.M."/>
            <person name="Op den Camp H."/>
            <person name="Overmann J."/>
            <person name="Amann R."/>
            <person name="Jetten M.S.M."/>
            <person name="Mascher T."/>
            <person name="Medema M.H."/>
            <person name="Devos D.P."/>
            <person name="Kaster A.-K."/>
            <person name="Ovreas L."/>
            <person name="Rohde M."/>
            <person name="Galperin M.Y."/>
            <person name="Jogler C."/>
        </authorList>
    </citation>
    <scope>NUCLEOTIDE SEQUENCE [LARGE SCALE GENOMIC DNA]</scope>
    <source>
        <strain evidence="3 4">KS4</strain>
    </source>
</reference>
<dbReference type="RefSeq" id="WP_145074531.1">
    <property type="nucleotide sequence ID" value="NZ_CP036425.1"/>
</dbReference>
<dbReference type="NCBIfam" id="TIGR04215">
    <property type="entry name" value="choice_anch_A"/>
    <property type="match status" value="1"/>
</dbReference>
<evidence type="ECO:0000313" key="4">
    <source>
        <dbReference type="Proteomes" id="UP000317369"/>
    </source>
</evidence>
<dbReference type="NCBIfam" id="TIGR02595">
    <property type="entry name" value="PEP_CTERM"/>
    <property type="match status" value="1"/>
</dbReference>
<dbReference type="InterPro" id="IPR026588">
    <property type="entry name" value="Choice_anch_A"/>
</dbReference>
<dbReference type="Pfam" id="PF20597">
    <property type="entry name" value="pAdhesive_15"/>
    <property type="match status" value="1"/>
</dbReference>
<feature type="signal peptide" evidence="1">
    <location>
        <begin position="1"/>
        <end position="26"/>
    </location>
</feature>
<organism evidence="3 4">
    <name type="scientific">Poriferisphaera corsica</name>
    <dbReference type="NCBI Taxonomy" id="2528020"/>
    <lineage>
        <taxon>Bacteria</taxon>
        <taxon>Pseudomonadati</taxon>
        <taxon>Planctomycetota</taxon>
        <taxon>Phycisphaerae</taxon>
        <taxon>Phycisphaerales</taxon>
        <taxon>Phycisphaeraceae</taxon>
        <taxon>Poriferisphaera</taxon>
    </lineage>
</organism>